<name>A0A0A9HA33_ARUDO</name>
<accession>A0A0A9HA33</accession>
<reference evidence="1" key="2">
    <citation type="journal article" date="2015" name="Data Brief">
        <title>Shoot transcriptome of the giant reed, Arundo donax.</title>
        <authorList>
            <person name="Barrero R.A."/>
            <person name="Guerrero F.D."/>
            <person name="Moolhuijzen P."/>
            <person name="Goolsby J.A."/>
            <person name="Tidwell J."/>
            <person name="Bellgard S.E."/>
            <person name="Bellgard M.I."/>
        </authorList>
    </citation>
    <scope>NUCLEOTIDE SEQUENCE</scope>
    <source>
        <tissue evidence="1">Shoot tissue taken approximately 20 cm above the soil surface</tissue>
    </source>
</reference>
<dbReference type="AlphaFoldDB" id="A0A0A9HA33"/>
<sequence>MQRYKHVYLIHPSVVDVLSSNYGYIPSIPLKIFKLLHYVT</sequence>
<proteinExistence type="predicted"/>
<dbReference type="EMBL" id="GBRH01163846">
    <property type="protein sequence ID" value="JAE34050.1"/>
    <property type="molecule type" value="Transcribed_RNA"/>
</dbReference>
<evidence type="ECO:0000313" key="1">
    <source>
        <dbReference type="EMBL" id="JAE34050.1"/>
    </source>
</evidence>
<organism evidence="1">
    <name type="scientific">Arundo donax</name>
    <name type="common">Giant reed</name>
    <name type="synonym">Donax arundinaceus</name>
    <dbReference type="NCBI Taxonomy" id="35708"/>
    <lineage>
        <taxon>Eukaryota</taxon>
        <taxon>Viridiplantae</taxon>
        <taxon>Streptophyta</taxon>
        <taxon>Embryophyta</taxon>
        <taxon>Tracheophyta</taxon>
        <taxon>Spermatophyta</taxon>
        <taxon>Magnoliopsida</taxon>
        <taxon>Liliopsida</taxon>
        <taxon>Poales</taxon>
        <taxon>Poaceae</taxon>
        <taxon>PACMAD clade</taxon>
        <taxon>Arundinoideae</taxon>
        <taxon>Arundineae</taxon>
        <taxon>Arundo</taxon>
    </lineage>
</organism>
<reference evidence="1" key="1">
    <citation type="submission" date="2014-09" db="EMBL/GenBank/DDBJ databases">
        <authorList>
            <person name="Magalhaes I.L.F."/>
            <person name="Oliveira U."/>
            <person name="Santos F.R."/>
            <person name="Vidigal T.H.D.A."/>
            <person name="Brescovit A.D."/>
            <person name="Santos A.J."/>
        </authorList>
    </citation>
    <scope>NUCLEOTIDE SEQUENCE</scope>
    <source>
        <tissue evidence="1">Shoot tissue taken approximately 20 cm above the soil surface</tissue>
    </source>
</reference>
<protein>
    <submittedName>
        <fullName evidence="1">Uncharacterized protein</fullName>
    </submittedName>
</protein>